<evidence type="ECO:0000313" key="2">
    <source>
        <dbReference type="EMBL" id="GLQ84719.1"/>
    </source>
</evidence>
<comment type="caution">
    <text evidence="3">The sequence shown here is derived from an EMBL/GenBank/DDBJ whole genome shotgun (WGS) entry which is preliminary data.</text>
</comment>
<evidence type="ECO:0000313" key="3">
    <source>
        <dbReference type="EMBL" id="GLQ85126.1"/>
    </source>
</evidence>
<dbReference type="EMBL" id="BSNZ01000008">
    <property type="protein sequence ID" value="GLQ84719.1"/>
    <property type="molecule type" value="Genomic_DNA"/>
</dbReference>
<name>A0AA37SJJ3_9PROT</name>
<gene>
    <name evidence="2" type="ORF">GCM10007872_16270</name>
    <name evidence="3" type="ORF">GCM10007872_20340</name>
</gene>
<evidence type="ECO:0000313" key="4">
    <source>
        <dbReference type="Proteomes" id="UP001156708"/>
    </source>
</evidence>
<reference evidence="3" key="1">
    <citation type="journal article" date="2014" name="Int. J. Syst. Evol. Microbiol.">
        <title>Complete genome sequence of Corynebacterium casei LMG S-19264T (=DSM 44701T), isolated from a smear-ripened cheese.</title>
        <authorList>
            <consortium name="US DOE Joint Genome Institute (JGI-PGF)"/>
            <person name="Walter F."/>
            <person name="Albersmeier A."/>
            <person name="Kalinowski J."/>
            <person name="Ruckert C."/>
        </authorList>
    </citation>
    <scope>NUCLEOTIDE SEQUENCE</scope>
    <source>
        <strain evidence="3">NBRC 12467</strain>
    </source>
</reference>
<dbReference type="Proteomes" id="UP001156708">
    <property type="component" value="Unassembled WGS sequence"/>
</dbReference>
<reference evidence="4" key="2">
    <citation type="journal article" date="2019" name="Int. J. Syst. Evol. Microbiol.">
        <title>The Global Catalogue of Microorganisms (GCM) 10K type strain sequencing project: providing services to taxonomists for standard genome sequencing and annotation.</title>
        <authorList>
            <consortium name="The Broad Institute Genomics Platform"/>
            <consortium name="The Broad Institute Genome Sequencing Center for Infectious Disease"/>
            <person name="Wu L."/>
            <person name="Ma J."/>
        </authorList>
    </citation>
    <scope>NUCLEOTIDE SEQUENCE [LARGE SCALE GENOMIC DNA]</scope>
    <source>
        <strain evidence="4">NBRC 12467</strain>
    </source>
</reference>
<organism evidence="3 4">
    <name type="scientific">Gluconobacter sphaericus NBRC 12467</name>
    <dbReference type="NCBI Taxonomy" id="1307951"/>
    <lineage>
        <taxon>Bacteria</taxon>
        <taxon>Pseudomonadati</taxon>
        <taxon>Pseudomonadota</taxon>
        <taxon>Alphaproteobacteria</taxon>
        <taxon>Acetobacterales</taxon>
        <taxon>Acetobacteraceae</taxon>
        <taxon>Gluconobacter</taxon>
    </lineage>
</organism>
<accession>A0AA37SJJ3</accession>
<dbReference type="EMBL" id="BSNZ01000013">
    <property type="protein sequence ID" value="GLQ85126.1"/>
    <property type="molecule type" value="Genomic_DNA"/>
</dbReference>
<keyword evidence="4" id="KW-1185">Reference proteome</keyword>
<dbReference type="AlphaFoldDB" id="A0AA37SJJ3"/>
<proteinExistence type="predicted"/>
<dbReference type="InterPro" id="IPR010359">
    <property type="entry name" value="IrrE_HExxH"/>
</dbReference>
<dbReference type="PANTHER" id="PTHR43236:SF2">
    <property type="entry name" value="BLL0069 PROTEIN"/>
    <property type="match status" value="1"/>
</dbReference>
<evidence type="ECO:0000259" key="1">
    <source>
        <dbReference type="Pfam" id="PF06114"/>
    </source>
</evidence>
<reference evidence="3" key="3">
    <citation type="submission" date="2023-01" db="EMBL/GenBank/DDBJ databases">
        <title>Draft genome sequence of Gluconobacter sphaericus strain NBRC 12467.</title>
        <authorList>
            <person name="Sun Q."/>
            <person name="Mori K."/>
        </authorList>
    </citation>
    <scope>NUCLEOTIDE SEQUENCE</scope>
    <source>
        <strain evidence="3">NBRC 12467</strain>
    </source>
</reference>
<dbReference type="PANTHER" id="PTHR43236">
    <property type="entry name" value="ANTITOXIN HIGA1"/>
    <property type="match status" value="1"/>
</dbReference>
<sequence length="168" mass="18725">MNALYDELPIETVGRFIRSAPVDLDALASALNLQVVYRPLQQVMISGSPESVAGKIEKIDSRGQFRITINSSDSQRRQRFTLAHEIAHYVLHRGMIGDGVTDHGLYRSRLGNQIETQANRYAADMLMPAALVKAEWKNGNRSINVLARKFNVSEDAMRIRLGQLGFGA</sequence>
<feature type="domain" description="IrrE N-terminal-like" evidence="1">
    <location>
        <begin position="29"/>
        <end position="161"/>
    </location>
</feature>
<protein>
    <recommendedName>
        <fullName evidence="1">IrrE N-terminal-like domain-containing protein</fullName>
    </recommendedName>
</protein>
<dbReference type="Pfam" id="PF06114">
    <property type="entry name" value="Peptidase_M78"/>
    <property type="match status" value="1"/>
</dbReference>
<dbReference type="RefSeq" id="WP_141352361.1">
    <property type="nucleotide sequence ID" value="NZ_BARA01000113.1"/>
</dbReference>
<dbReference type="InterPro" id="IPR052345">
    <property type="entry name" value="Rad_response_metalloprotease"/>
</dbReference>
<dbReference type="Gene3D" id="1.10.10.2910">
    <property type="match status" value="1"/>
</dbReference>